<keyword evidence="2" id="KW-0547">Nucleotide-binding</keyword>
<sequence>MAEVIPSEEGVLTKEKAGKRLGDILVEKALITPEQLKIALEIQKTTGKLLGEILVDLGFVEQTAISSLLSKDIGVQFLSSLENVIPDPEALSIVPHEVALKHKVVPLNLENGILTVVVSDPFDIFTVDTLRKLTGKAINTVVASETEIAKAIDLWYAERETFDSLVKQALASVRVTEVAVEEPPLIKLVNHIIVNGIKKRATDIHIEPEKNAVVIRYRIDGILYVWNLLPKELQKSIISRIKVMASLDISESRLPQDGRAPFFFAGRNMDLRISTYPTADGENVVLRILDKTQLIRHIDGLGFSKTQLEVFKHLLQYHYGMLLVTGPTGSGKTTTLYAALLNLNSTDVNIMTVEDPIEYELPFIRQSQINIKAGFSFARGLRAILRQDPDIILVGEIRDKETLEVAVHAALTGHLVLSTLHTNYAIAAISRLLYMGISPYILASSLIGVVSQRLVRKICPYCKCSYRASVKEREFIQTHLGNKINLAQEFILFKGKGCERCSHTGYFGRTVISEVFEVNEEIFDAITRQAHEEEIKKILEKQGFISMFEDGLYKALEGVTTLNEVLRVI</sequence>
<dbReference type="Gene3D" id="3.30.300.160">
    <property type="entry name" value="Type II secretion system, protein E, N-terminal domain"/>
    <property type="match status" value="1"/>
</dbReference>
<dbReference type="InterPro" id="IPR007831">
    <property type="entry name" value="T2SS_GspE_N"/>
</dbReference>
<dbReference type="InterPro" id="IPR003593">
    <property type="entry name" value="AAA+_ATPase"/>
</dbReference>
<dbReference type="Pfam" id="PF05157">
    <property type="entry name" value="MshEN"/>
    <property type="match status" value="1"/>
</dbReference>
<dbReference type="GO" id="GO:0016887">
    <property type="term" value="F:ATP hydrolysis activity"/>
    <property type="evidence" value="ECO:0007669"/>
    <property type="project" value="TreeGrafter"/>
</dbReference>
<dbReference type="Gene3D" id="3.40.50.300">
    <property type="entry name" value="P-loop containing nucleotide triphosphate hydrolases"/>
    <property type="match status" value="1"/>
</dbReference>
<dbReference type="SMART" id="SM00382">
    <property type="entry name" value="AAA"/>
    <property type="match status" value="1"/>
</dbReference>
<dbReference type="PROSITE" id="PS00662">
    <property type="entry name" value="T2SP_E"/>
    <property type="match status" value="1"/>
</dbReference>
<gene>
    <name evidence="5" type="ORF">ENF30_02260</name>
</gene>
<proteinExistence type="inferred from homology"/>
<dbReference type="FunFam" id="3.30.300.160:FF:000002">
    <property type="entry name" value="Type II secretion system protein E"/>
    <property type="match status" value="1"/>
</dbReference>
<evidence type="ECO:0000259" key="4">
    <source>
        <dbReference type="PROSITE" id="PS00662"/>
    </source>
</evidence>
<dbReference type="FunFam" id="3.40.50.300:FF:000398">
    <property type="entry name" value="Type IV pilus assembly ATPase PilB"/>
    <property type="match status" value="1"/>
</dbReference>
<name>A0A7V0IAC6_DESA2</name>
<dbReference type="Pfam" id="PF00437">
    <property type="entry name" value="T2SSE"/>
    <property type="match status" value="1"/>
</dbReference>
<dbReference type="GO" id="GO:0005524">
    <property type="term" value="F:ATP binding"/>
    <property type="evidence" value="ECO:0007669"/>
    <property type="project" value="UniProtKB-KW"/>
</dbReference>
<organism evidence="5">
    <name type="scientific">Desulfofervidus auxilii</name>
    <dbReference type="NCBI Taxonomy" id="1621989"/>
    <lineage>
        <taxon>Bacteria</taxon>
        <taxon>Pseudomonadati</taxon>
        <taxon>Thermodesulfobacteriota</taxon>
        <taxon>Candidatus Desulfofervidia</taxon>
        <taxon>Candidatus Desulfofervidales</taxon>
        <taxon>Candidatus Desulfofervidaceae</taxon>
        <taxon>Candidatus Desulfofervidus</taxon>
    </lineage>
</organism>
<reference evidence="5" key="1">
    <citation type="journal article" date="2020" name="mSystems">
        <title>Genome- and Community-Level Interaction Insights into Carbon Utilization and Element Cycling Functions of Hydrothermarchaeota in Hydrothermal Sediment.</title>
        <authorList>
            <person name="Zhou Z."/>
            <person name="Liu Y."/>
            <person name="Xu W."/>
            <person name="Pan J."/>
            <person name="Luo Z.H."/>
            <person name="Li M."/>
        </authorList>
    </citation>
    <scope>NUCLEOTIDE SEQUENCE [LARGE SCALE GENOMIC DNA]</scope>
    <source>
        <strain evidence="5">HyVt-113</strain>
    </source>
</reference>
<dbReference type="GO" id="GO:0005886">
    <property type="term" value="C:plasma membrane"/>
    <property type="evidence" value="ECO:0007669"/>
    <property type="project" value="TreeGrafter"/>
</dbReference>
<dbReference type="Gene3D" id="3.30.450.90">
    <property type="match status" value="1"/>
</dbReference>
<dbReference type="AlphaFoldDB" id="A0A7V0IAC6"/>
<dbReference type="CDD" id="cd01129">
    <property type="entry name" value="PulE-GspE-like"/>
    <property type="match status" value="1"/>
</dbReference>
<evidence type="ECO:0000256" key="3">
    <source>
        <dbReference type="ARBA" id="ARBA00022840"/>
    </source>
</evidence>
<dbReference type="SUPFAM" id="SSF160246">
    <property type="entry name" value="EspE N-terminal domain-like"/>
    <property type="match status" value="1"/>
</dbReference>
<dbReference type="InterPro" id="IPR001482">
    <property type="entry name" value="T2SS/T4SS_dom"/>
</dbReference>
<dbReference type="PANTHER" id="PTHR30258:SF1">
    <property type="entry name" value="PROTEIN TRANSPORT PROTEIN HOFB HOMOLOG"/>
    <property type="match status" value="1"/>
</dbReference>
<feature type="domain" description="Bacterial type II secretion system protein E" evidence="4">
    <location>
        <begin position="385"/>
        <end position="399"/>
    </location>
</feature>
<dbReference type="SUPFAM" id="SSF52540">
    <property type="entry name" value="P-loop containing nucleoside triphosphate hydrolases"/>
    <property type="match status" value="1"/>
</dbReference>
<keyword evidence="3" id="KW-0067">ATP-binding</keyword>
<dbReference type="EMBL" id="DQWQ01000096">
    <property type="protein sequence ID" value="HDD35604.1"/>
    <property type="molecule type" value="Genomic_DNA"/>
</dbReference>
<dbReference type="InterPro" id="IPR027417">
    <property type="entry name" value="P-loop_NTPase"/>
</dbReference>
<dbReference type="PANTHER" id="PTHR30258">
    <property type="entry name" value="TYPE II SECRETION SYSTEM PROTEIN GSPE-RELATED"/>
    <property type="match status" value="1"/>
</dbReference>
<accession>A0A7V0IAC6</accession>
<evidence type="ECO:0000256" key="2">
    <source>
        <dbReference type="ARBA" id="ARBA00022741"/>
    </source>
</evidence>
<dbReference type="Proteomes" id="UP000885706">
    <property type="component" value="Unassembled WGS sequence"/>
</dbReference>
<comment type="similarity">
    <text evidence="1">Belongs to the GSP E family.</text>
</comment>
<evidence type="ECO:0000313" key="5">
    <source>
        <dbReference type="EMBL" id="HDD35604.1"/>
    </source>
</evidence>
<evidence type="ECO:0000256" key="1">
    <source>
        <dbReference type="ARBA" id="ARBA00006611"/>
    </source>
</evidence>
<protein>
    <submittedName>
        <fullName evidence="5">Type II/IV secretion system protein</fullName>
    </submittedName>
</protein>
<dbReference type="InterPro" id="IPR037257">
    <property type="entry name" value="T2SS_E_N_sf"/>
</dbReference>
<comment type="caution">
    <text evidence="5">The sequence shown here is derived from an EMBL/GenBank/DDBJ whole genome shotgun (WGS) entry which is preliminary data.</text>
</comment>